<dbReference type="InterPro" id="IPR011010">
    <property type="entry name" value="DNA_brk_join_enz"/>
</dbReference>
<dbReference type="AlphaFoldDB" id="A0A1M5JN67"/>
<dbReference type="RefSeq" id="WP_072993683.1">
    <property type="nucleotide sequence ID" value="NZ_FQWE01000011.1"/>
</dbReference>
<feature type="domain" description="Tyr recombinase" evidence="4">
    <location>
        <begin position="200"/>
        <end position="368"/>
    </location>
</feature>
<comment type="similarity">
    <text evidence="1">Belongs to the 'phage' integrase family.</text>
</comment>
<evidence type="ECO:0000256" key="2">
    <source>
        <dbReference type="ARBA" id="ARBA00023125"/>
    </source>
</evidence>
<dbReference type="GO" id="GO:0006310">
    <property type="term" value="P:DNA recombination"/>
    <property type="evidence" value="ECO:0007669"/>
    <property type="project" value="UniProtKB-KW"/>
</dbReference>
<dbReference type="GO" id="GO:0015074">
    <property type="term" value="P:DNA integration"/>
    <property type="evidence" value="ECO:0007669"/>
    <property type="project" value="InterPro"/>
</dbReference>
<sequence length="375" mass="44012">MNITLKKKKLQNGKFSLYLEYYKGSTIDANGKRIHLRDFEYLKLYPFQDPKTVSEKKENKEIEILTEQILSIRKAEYFQGKFDIKNSTKSKRLFLDFFLEKTEEKIDSPKNYGNWTATFLHLKKCISSNLTFDEVDENFTKRIRLYFEKEAKTKSNTSLSLNSKYSYFNKFKAALRAAFDEGYISFNYASKVKSFEQAESQREYLTFSELQKLAQTDCKYEVLKRAFLFSCLSGLRWSDINTMIWSEVRDEENTSRVNFRQEKTDGVEYLYISNQARELLGERESPSDRVFVGLKYSAVYNNEIVRWCNRAGISKHITFHSARHTNAVLLLENGADIYTVSKRLGHKEIRTTAIYAKIVDQKMREASNLIPTITF</sequence>
<dbReference type="OrthoDB" id="9806835at2"/>
<evidence type="ECO:0000313" key="6">
    <source>
        <dbReference type="Proteomes" id="UP000184036"/>
    </source>
</evidence>
<dbReference type="PROSITE" id="PS51898">
    <property type="entry name" value="TYR_RECOMBINASE"/>
    <property type="match status" value="1"/>
</dbReference>
<dbReference type="CDD" id="cd01185">
    <property type="entry name" value="INTN1_C_like"/>
    <property type="match status" value="1"/>
</dbReference>
<dbReference type="Pfam" id="PF17293">
    <property type="entry name" value="Arm-DNA-bind_5"/>
    <property type="match status" value="1"/>
</dbReference>
<accession>A0A1M5JN67</accession>
<dbReference type="EMBL" id="FQWE01000011">
    <property type="protein sequence ID" value="SHG41443.1"/>
    <property type="molecule type" value="Genomic_DNA"/>
</dbReference>
<name>A0A1M5JN67_9FLAO</name>
<dbReference type="STRING" id="271157.SAMN05444396_11190"/>
<dbReference type="Proteomes" id="UP000184036">
    <property type="component" value="Unassembled WGS sequence"/>
</dbReference>
<protein>
    <submittedName>
        <fullName evidence="5">Site-specific recombinase XerD</fullName>
    </submittedName>
</protein>
<gene>
    <name evidence="5" type="ORF">SAMN05444396_11190</name>
</gene>
<reference evidence="6" key="1">
    <citation type="submission" date="2016-11" db="EMBL/GenBank/DDBJ databases">
        <authorList>
            <person name="Varghese N."/>
            <person name="Submissions S."/>
        </authorList>
    </citation>
    <scope>NUCLEOTIDE SEQUENCE [LARGE SCALE GENOMIC DNA]</scope>
    <source>
        <strain evidence="6">DSM 19741</strain>
    </source>
</reference>
<dbReference type="InterPro" id="IPR002104">
    <property type="entry name" value="Integrase_catalytic"/>
</dbReference>
<dbReference type="GO" id="GO:0003677">
    <property type="term" value="F:DNA binding"/>
    <property type="evidence" value="ECO:0007669"/>
    <property type="project" value="UniProtKB-KW"/>
</dbReference>
<evidence type="ECO:0000313" key="5">
    <source>
        <dbReference type="EMBL" id="SHG41443.1"/>
    </source>
</evidence>
<keyword evidence="6" id="KW-1185">Reference proteome</keyword>
<dbReference type="InterPro" id="IPR013762">
    <property type="entry name" value="Integrase-like_cat_sf"/>
</dbReference>
<evidence type="ECO:0000256" key="1">
    <source>
        <dbReference type="ARBA" id="ARBA00008857"/>
    </source>
</evidence>
<dbReference type="SUPFAM" id="SSF56349">
    <property type="entry name" value="DNA breaking-rejoining enzymes"/>
    <property type="match status" value="1"/>
</dbReference>
<evidence type="ECO:0000259" key="4">
    <source>
        <dbReference type="PROSITE" id="PS51898"/>
    </source>
</evidence>
<dbReference type="InterPro" id="IPR010998">
    <property type="entry name" value="Integrase_recombinase_N"/>
</dbReference>
<dbReference type="PANTHER" id="PTHR30349:SF64">
    <property type="entry name" value="PROPHAGE INTEGRASE INTD-RELATED"/>
    <property type="match status" value="1"/>
</dbReference>
<evidence type="ECO:0000256" key="3">
    <source>
        <dbReference type="ARBA" id="ARBA00023172"/>
    </source>
</evidence>
<keyword evidence="2" id="KW-0238">DNA-binding</keyword>
<dbReference type="Pfam" id="PF00589">
    <property type="entry name" value="Phage_integrase"/>
    <property type="match status" value="1"/>
</dbReference>
<keyword evidence="3" id="KW-0233">DNA recombination</keyword>
<dbReference type="Gene3D" id="1.10.443.10">
    <property type="entry name" value="Intergrase catalytic core"/>
    <property type="match status" value="1"/>
</dbReference>
<dbReference type="PANTHER" id="PTHR30349">
    <property type="entry name" value="PHAGE INTEGRASE-RELATED"/>
    <property type="match status" value="1"/>
</dbReference>
<dbReference type="Pfam" id="PF13102">
    <property type="entry name" value="Phage_int_SAM_5"/>
    <property type="match status" value="1"/>
</dbReference>
<dbReference type="Gene3D" id="1.10.150.130">
    <property type="match status" value="1"/>
</dbReference>
<organism evidence="5 6">
    <name type="scientific">Flavobacterium segetis</name>
    <dbReference type="NCBI Taxonomy" id="271157"/>
    <lineage>
        <taxon>Bacteria</taxon>
        <taxon>Pseudomonadati</taxon>
        <taxon>Bacteroidota</taxon>
        <taxon>Flavobacteriia</taxon>
        <taxon>Flavobacteriales</taxon>
        <taxon>Flavobacteriaceae</taxon>
        <taxon>Flavobacterium</taxon>
    </lineage>
</organism>
<dbReference type="InterPro" id="IPR035386">
    <property type="entry name" value="Arm-DNA-bind_5"/>
</dbReference>
<dbReference type="InterPro" id="IPR025269">
    <property type="entry name" value="SAM-like_dom"/>
</dbReference>
<dbReference type="InterPro" id="IPR050090">
    <property type="entry name" value="Tyrosine_recombinase_XerCD"/>
</dbReference>
<proteinExistence type="inferred from homology"/>